<evidence type="ECO:0008006" key="4">
    <source>
        <dbReference type="Google" id="ProtNLM"/>
    </source>
</evidence>
<organism evidence="2 3">
    <name type="scientific">Actinoplanes missouriensis (strain ATCC 14538 / DSM 43046 / CBS 188.64 / JCM 3121 / NBRC 102363 / NCIMB 12654 / NRRL B-3342 / UNCC 431)</name>
    <dbReference type="NCBI Taxonomy" id="512565"/>
    <lineage>
        <taxon>Bacteria</taxon>
        <taxon>Bacillati</taxon>
        <taxon>Actinomycetota</taxon>
        <taxon>Actinomycetes</taxon>
        <taxon>Micromonosporales</taxon>
        <taxon>Micromonosporaceae</taxon>
        <taxon>Actinoplanes</taxon>
    </lineage>
</organism>
<name>I0H2P2_ACTM4</name>
<dbReference type="STRING" id="512565.AMIS_20590"/>
<reference evidence="2 3" key="1">
    <citation type="submission" date="2012-02" db="EMBL/GenBank/DDBJ databases">
        <title>Complete genome sequence of Actinoplanes missouriensis 431 (= NBRC 102363).</title>
        <authorList>
            <person name="Ohnishi Y."/>
            <person name="Ishikawa J."/>
            <person name="Sekine M."/>
            <person name="Hosoyama A."/>
            <person name="Harada T."/>
            <person name="Narita H."/>
            <person name="Hata T."/>
            <person name="Konno Y."/>
            <person name="Tutikane K."/>
            <person name="Fujita N."/>
            <person name="Horinouchi S."/>
            <person name="Hayakawa M."/>
        </authorList>
    </citation>
    <scope>NUCLEOTIDE SEQUENCE [LARGE SCALE GENOMIC DNA]</scope>
    <source>
        <strain evidence="3">ATCC 14538 / DSM 43046 / CBS 188.64 / JCM 3121 / NBRC 102363 / NCIMB 12654 / NRRL B-3342 / UNCC 431</strain>
    </source>
</reference>
<keyword evidence="3" id="KW-1185">Reference proteome</keyword>
<proteinExistence type="predicted"/>
<dbReference type="HOGENOM" id="CLU_1021696_0_0_11"/>
<sequence length="272" mass="30659">MKVIRVMPDEGWVPVANAAARDHRLSWRARGLLLELLSYPDGWETSVDKLVAQARREGSASEGRLAMRTAMKELADLGYVTYRRGHDEHGRWTTEMVVSDVPGSPEASDRRTKNRNVGIPEPRLPGTSENQTSEDWSVTNKTYTDTVTNTDLQRGSNEHSTSLASLAAAADAATRMNDQKPTLDETYALVDRMPKEVLAKALLDLERRRARIYREARRGAIGQFKRESPGVFREGNSYARVDNLSYKYAVQHYFPDLPTWMEKPLGLLPVRG</sequence>
<evidence type="ECO:0000313" key="3">
    <source>
        <dbReference type="Proteomes" id="UP000007882"/>
    </source>
</evidence>
<dbReference type="RefSeq" id="WP_014442174.1">
    <property type="nucleotide sequence ID" value="NC_017093.1"/>
</dbReference>
<evidence type="ECO:0000256" key="1">
    <source>
        <dbReference type="SAM" id="MobiDB-lite"/>
    </source>
</evidence>
<dbReference type="Proteomes" id="UP000007882">
    <property type="component" value="Chromosome"/>
</dbReference>
<protein>
    <recommendedName>
        <fullName evidence="4">DNA-binding protein</fullName>
    </recommendedName>
</protein>
<dbReference type="KEGG" id="ams:AMIS_20590"/>
<dbReference type="EMBL" id="AP012319">
    <property type="protein sequence ID" value="BAL87279.1"/>
    <property type="molecule type" value="Genomic_DNA"/>
</dbReference>
<accession>I0H2P2</accession>
<dbReference type="OrthoDB" id="9178552at2"/>
<dbReference type="AlphaFoldDB" id="I0H2P2"/>
<feature type="region of interest" description="Disordered" evidence="1">
    <location>
        <begin position="98"/>
        <end position="140"/>
    </location>
</feature>
<feature type="compositionally biased region" description="Polar residues" evidence="1">
    <location>
        <begin position="127"/>
        <end position="137"/>
    </location>
</feature>
<dbReference type="eggNOG" id="COG3935">
    <property type="taxonomic scope" value="Bacteria"/>
</dbReference>
<evidence type="ECO:0000313" key="2">
    <source>
        <dbReference type="EMBL" id="BAL87279.1"/>
    </source>
</evidence>
<dbReference type="PATRIC" id="fig|512565.3.peg.2061"/>
<gene>
    <name evidence="2" type="ordered locus">AMIS_20590</name>
</gene>